<feature type="transmembrane region" description="Helical" evidence="5">
    <location>
        <begin position="20"/>
        <end position="40"/>
    </location>
</feature>
<name>A0A183G2J3_HELPZ</name>
<dbReference type="PANTHER" id="PTHR11814">
    <property type="entry name" value="SULFATE TRANSPORTER"/>
    <property type="match status" value="1"/>
</dbReference>
<reference evidence="9" key="2">
    <citation type="submission" date="2019-09" db="UniProtKB">
        <authorList>
            <consortium name="WormBaseParasite"/>
        </authorList>
    </citation>
    <scope>IDENTIFICATION</scope>
</reference>
<protein>
    <submittedName>
        <fullName evidence="9">Sulfate_transp domain-containing protein</fullName>
    </submittedName>
</protein>
<evidence type="ECO:0000313" key="9">
    <source>
        <dbReference type="WBParaSite" id="HPBE_0001552601-mRNA-1"/>
    </source>
</evidence>
<organism evidence="8 9">
    <name type="scientific">Heligmosomoides polygyrus</name>
    <name type="common">Parasitic roundworm</name>
    <dbReference type="NCBI Taxonomy" id="6339"/>
    <lineage>
        <taxon>Eukaryota</taxon>
        <taxon>Metazoa</taxon>
        <taxon>Ecdysozoa</taxon>
        <taxon>Nematoda</taxon>
        <taxon>Chromadorea</taxon>
        <taxon>Rhabditida</taxon>
        <taxon>Rhabditina</taxon>
        <taxon>Rhabditomorpha</taxon>
        <taxon>Strongyloidea</taxon>
        <taxon>Heligmosomidae</taxon>
        <taxon>Heligmosomoides</taxon>
    </lineage>
</organism>
<dbReference type="InterPro" id="IPR001902">
    <property type="entry name" value="SLC26A/SulP_fam"/>
</dbReference>
<feature type="domain" description="SLC26A/SulP transporter" evidence="6">
    <location>
        <begin position="1"/>
        <end position="113"/>
    </location>
</feature>
<sequence>MWLLHLSFLSTYLSDSVVSGLTFGAAIHAFVAQLSGLLGIRLGRTNQGVFQLLSKVKGLAVALPGTNVATLTISIVTISFLVSFKHFVDPILKKRKIPVPSELVVPAIFEKLIICLSKYIGDGPHIQLPKTEVALQAGFRREFCELLNSFEEMMVHSKLKSLEMFNPMEV</sequence>
<evidence type="ECO:0000256" key="2">
    <source>
        <dbReference type="ARBA" id="ARBA00022692"/>
    </source>
</evidence>
<dbReference type="GO" id="GO:0016020">
    <property type="term" value="C:membrane"/>
    <property type="evidence" value="ECO:0007669"/>
    <property type="project" value="UniProtKB-SubCell"/>
</dbReference>
<gene>
    <name evidence="7" type="ORF">HPBE_LOCUS15525</name>
</gene>
<evidence type="ECO:0000313" key="8">
    <source>
        <dbReference type="Proteomes" id="UP000050761"/>
    </source>
</evidence>
<evidence type="ECO:0000256" key="4">
    <source>
        <dbReference type="ARBA" id="ARBA00023136"/>
    </source>
</evidence>
<proteinExistence type="predicted"/>
<dbReference type="WBParaSite" id="HPBE_0001552601-mRNA-1">
    <property type="protein sequence ID" value="HPBE_0001552601-mRNA-1"/>
    <property type="gene ID" value="HPBE_0001552601"/>
</dbReference>
<dbReference type="AlphaFoldDB" id="A0A183G2J3"/>
<keyword evidence="4 5" id="KW-0472">Membrane</keyword>
<dbReference type="InterPro" id="IPR011547">
    <property type="entry name" value="SLC26A/SulP_dom"/>
</dbReference>
<accession>A0A3P8AGU0</accession>
<evidence type="ECO:0000256" key="3">
    <source>
        <dbReference type="ARBA" id="ARBA00022989"/>
    </source>
</evidence>
<accession>A0A183G2J3</accession>
<dbReference type="OrthoDB" id="288203at2759"/>
<reference evidence="7 8" key="1">
    <citation type="submission" date="2018-11" db="EMBL/GenBank/DDBJ databases">
        <authorList>
            <consortium name="Pathogen Informatics"/>
        </authorList>
    </citation>
    <scope>NUCLEOTIDE SEQUENCE [LARGE SCALE GENOMIC DNA]</scope>
</reference>
<evidence type="ECO:0000313" key="7">
    <source>
        <dbReference type="EMBL" id="VDP03030.1"/>
    </source>
</evidence>
<feature type="transmembrane region" description="Helical" evidence="5">
    <location>
        <begin position="61"/>
        <end position="84"/>
    </location>
</feature>
<dbReference type="Proteomes" id="UP000050761">
    <property type="component" value="Unassembled WGS sequence"/>
</dbReference>
<keyword evidence="8" id="KW-1185">Reference proteome</keyword>
<comment type="subcellular location">
    <subcellularLocation>
        <location evidence="1">Membrane</location>
        <topology evidence="1">Multi-pass membrane protein</topology>
    </subcellularLocation>
</comment>
<keyword evidence="2 5" id="KW-0812">Transmembrane</keyword>
<evidence type="ECO:0000256" key="1">
    <source>
        <dbReference type="ARBA" id="ARBA00004141"/>
    </source>
</evidence>
<evidence type="ECO:0000256" key="5">
    <source>
        <dbReference type="SAM" id="Phobius"/>
    </source>
</evidence>
<dbReference type="EMBL" id="UZAH01028899">
    <property type="protein sequence ID" value="VDP03030.1"/>
    <property type="molecule type" value="Genomic_DNA"/>
</dbReference>
<dbReference type="GO" id="GO:0055085">
    <property type="term" value="P:transmembrane transport"/>
    <property type="evidence" value="ECO:0007669"/>
    <property type="project" value="InterPro"/>
</dbReference>
<dbReference type="Pfam" id="PF00916">
    <property type="entry name" value="Sulfate_transp"/>
    <property type="match status" value="1"/>
</dbReference>
<keyword evidence="3 5" id="KW-1133">Transmembrane helix</keyword>
<evidence type="ECO:0000259" key="6">
    <source>
        <dbReference type="Pfam" id="PF00916"/>
    </source>
</evidence>